<dbReference type="AlphaFoldDB" id="A0A834HZR0"/>
<keyword evidence="2" id="KW-1185">Reference proteome</keyword>
<accession>A0A834HZR0</accession>
<name>A0A834HZR0_RHYFE</name>
<dbReference type="Proteomes" id="UP000625711">
    <property type="component" value="Unassembled WGS sequence"/>
</dbReference>
<sequence>SHPILFIGFISERGGPANMFHEPLKTRPAFLINLRSELEATRPKGGANGAGANSNVQCKLYLKQTGPPARPYAIVV</sequence>
<comment type="caution">
    <text evidence="1">The sequence shown here is derived from an EMBL/GenBank/DDBJ whole genome shotgun (WGS) entry which is preliminary data.</text>
</comment>
<feature type="non-terminal residue" evidence="1">
    <location>
        <position position="1"/>
    </location>
</feature>
<evidence type="ECO:0000313" key="1">
    <source>
        <dbReference type="EMBL" id="KAF7264432.1"/>
    </source>
</evidence>
<gene>
    <name evidence="1" type="ORF">GWI33_023222</name>
</gene>
<dbReference type="EMBL" id="JAACXV010017061">
    <property type="protein sequence ID" value="KAF7264432.1"/>
    <property type="molecule type" value="Genomic_DNA"/>
</dbReference>
<proteinExistence type="predicted"/>
<evidence type="ECO:0000313" key="2">
    <source>
        <dbReference type="Proteomes" id="UP000625711"/>
    </source>
</evidence>
<protein>
    <submittedName>
        <fullName evidence="1">Uncharacterized protein</fullName>
    </submittedName>
</protein>
<reference evidence="1" key="1">
    <citation type="submission" date="2020-08" db="EMBL/GenBank/DDBJ databases">
        <title>Genome sequencing and assembly of the red palm weevil Rhynchophorus ferrugineus.</title>
        <authorList>
            <person name="Dias G.B."/>
            <person name="Bergman C.M."/>
            <person name="Manee M."/>
        </authorList>
    </citation>
    <scope>NUCLEOTIDE SEQUENCE</scope>
    <source>
        <strain evidence="1">AA-2017</strain>
        <tissue evidence="1">Whole larva</tissue>
    </source>
</reference>
<organism evidence="1 2">
    <name type="scientific">Rhynchophorus ferrugineus</name>
    <name type="common">Red palm weevil</name>
    <name type="synonym">Curculio ferrugineus</name>
    <dbReference type="NCBI Taxonomy" id="354439"/>
    <lineage>
        <taxon>Eukaryota</taxon>
        <taxon>Metazoa</taxon>
        <taxon>Ecdysozoa</taxon>
        <taxon>Arthropoda</taxon>
        <taxon>Hexapoda</taxon>
        <taxon>Insecta</taxon>
        <taxon>Pterygota</taxon>
        <taxon>Neoptera</taxon>
        <taxon>Endopterygota</taxon>
        <taxon>Coleoptera</taxon>
        <taxon>Polyphaga</taxon>
        <taxon>Cucujiformia</taxon>
        <taxon>Curculionidae</taxon>
        <taxon>Dryophthorinae</taxon>
        <taxon>Rhynchophorus</taxon>
    </lineage>
</organism>